<accession>A0A484H8E7</accession>
<protein>
    <submittedName>
        <fullName evidence="1">Biotin synthesis protein BioH</fullName>
    </submittedName>
</protein>
<proteinExistence type="predicted"/>
<dbReference type="SUPFAM" id="SSF53474">
    <property type="entry name" value="alpha/beta-Hydrolases"/>
    <property type="match status" value="1"/>
</dbReference>
<gene>
    <name evidence="1" type="ORF">RIEGSTA812A_PEG_1318</name>
</gene>
<reference evidence="1" key="1">
    <citation type="submission" date="2018-10" db="EMBL/GenBank/DDBJ databases">
        <authorList>
            <person name="Gruber-Vodicka H."/>
            <person name="Jaeckle O."/>
        </authorList>
    </citation>
    <scope>NUCLEOTIDE SEQUENCE</scope>
</reference>
<dbReference type="Gene3D" id="3.40.50.1820">
    <property type="entry name" value="alpha/beta hydrolase"/>
    <property type="match status" value="1"/>
</dbReference>
<dbReference type="AlphaFoldDB" id="A0A484H8E7"/>
<sequence>MSDAIALNAYDESPSEVIFVPGWGLGTNLWTLVQAALVQRMPGLTCMTMELGNTTPLLPVKGRHRLVVGHSTGFLWLLQQRPFSWDSLVAVNGFTRFVAGTDFPQGVKAHVLQQMLYRFEYNPTAVVTAFLRRCGVQERKTIDSQWLCLLQQGLMWLRDWDARSAFSAEQAPLLVLAGGVDPIVPPAMTKACFRERNDLETIWQPVGGHLLPLSHPEWLAMHIQKFIYRLYDGGNIHKSDSLTASEGTH</sequence>
<name>A0A484H8E7_9ZZZZ</name>
<dbReference type="InterPro" id="IPR029058">
    <property type="entry name" value="AB_hydrolase_fold"/>
</dbReference>
<evidence type="ECO:0000313" key="1">
    <source>
        <dbReference type="EMBL" id="VBB69845.1"/>
    </source>
</evidence>
<organism evidence="1">
    <name type="scientific">invertebrate metagenome</name>
    <dbReference type="NCBI Taxonomy" id="1711999"/>
    <lineage>
        <taxon>unclassified sequences</taxon>
        <taxon>metagenomes</taxon>
        <taxon>organismal metagenomes</taxon>
    </lineage>
</organism>
<dbReference type="EMBL" id="LR026963">
    <property type="protein sequence ID" value="VBB69845.1"/>
    <property type="molecule type" value="Genomic_DNA"/>
</dbReference>